<comment type="caution">
    <text evidence="4">The sequence shown here is derived from an EMBL/GenBank/DDBJ whole genome shotgun (WGS) entry which is preliminary data.</text>
</comment>
<dbReference type="Gene3D" id="3.40.50.1820">
    <property type="entry name" value="alpha/beta hydrolase"/>
    <property type="match status" value="1"/>
</dbReference>
<dbReference type="AlphaFoldDB" id="A0A512N7T2"/>
<keyword evidence="2" id="KW-0442">Lipid degradation</keyword>
<dbReference type="EMBL" id="BKAJ01000033">
    <property type="protein sequence ID" value="GEP55039.1"/>
    <property type="molecule type" value="Genomic_DNA"/>
</dbReference>
<dbReference type="PANTHER" id="PTHR10272:SF0">
    <property type="entry name" value="PLATELET-ACTIVATING FACTOR ACETYLHYDROLASE"/>
    <property type="match status" value="1"/>
</dbReference>
<protein>
    <recommendedName>
        <fullName evidence="6">Lipase</fullName>
    </recommendedName>
</protein>
<evidence type="ECO:0000256" key="1">
    <source>
        <dbReference type="ARBA" id="ARBA00022801"/>
    </source>
</evidence>
<evidence type="ECO:0000256" key="3">
    <source>
        <dbReference type="ARBA" id="ARBA00023098"/>
    </source>
</evidence>
<dbReference type="InterPro" id="IPR029058">
    <property type="entry name" value="AB_hydrolase_fold"/>
</dbReference>
<evidence type="ECO:0000313" key="5">
    <source>
        <dbReference type="Proteomes" id="UP000321058"/>
    </source>
</evidence>
<accession>A0A512N7T2</accession>
<keyword evidence="1" id="KW-0378">Hydrolase</keyword>
<proteinExistence type="predicted"/>
<dbReference type="Proteomes" id="UP000321058">
    <property type="component" value="Unassembled WGS sequence"/>
</dbReference>
<keyword evidence="3" id="KW-0443">Lipid metabolism</keyword>
<dbReference type="RefSeq" id="WP_147149145.1">
    <property type="nucleotide sequence ID" value="NZ_BKAJ01000033.1"/>
</dbReference>
<dbReference type="GO" id="GO:0003847">
    <property type="term" value="F:1-alkyl-2-acetylglycerophosphocholine esterase activity"/>
    <property type="evidence" value="ECO:0007669"/>
    <property type="project" value="TreeGrafter"/>
</dbReference>
<organism evidence="4 5">
    <name type="scientific">Reyranella soli</name>
    <dbReference type="NCBI Taxonomy" id="1230389"/>
    <lineage>
        <taxon>Bacteria</taxon>
        <taxon>Pseudomonadati</taxon>
        <taxon>Pseudomonadota</taxon>
        <taxon>Alphaproteobacteria</taxon>
        <taxon>Hyphomicrobiales</taxon>
        <taxon>Reyranellaceae</taxon>
        <taxon>Reyranella</taxon>
    </lineage>
</organism>
<evidence type="ECO:0008006" key="6">
    <source>
        <dbReference type="Google" id="ProtNLM"/>
    </source>
</evidence>
<dbReference type="PROSITE" id="PS51257">
    <property type="entry name" value="PROKAR_LIPOPROTEIN"/>
    <property type="match status" value="1"/>
</dbReference>
<dbReference type="GO" id="GO:0016042">
    <property type="term" value="P:lipid catabolic process"/>
    <property type="evidence" value="ECO:0007669"/>
    <property type="project" value="UniProtKB-KW"/>
</dbReference>
<sequence>MTALRLSLVAGLLVLGCLLVLVLVFVPRRPSPTGPQAVSHMEVVLRVSDGRSLPVTVWYPAGVREPAPVILYSPGWAGTRTQSSIQIENLASHGFVVVGCDDVASDPALDPDRGVSLDLGSDAALKATIERGGRHVLRQADRLIAILHALEKGQVANLAGRLDLARIGAMGFSVGGAAAIQAGLMDHRILAVLNIDGALLGPTSDQIGPQAYFLLSSREAFPAEAELTSADPAVRNYAHISAVDIPRNKRRMEQPRNYWSMIEPAAHDDLADGLFELRRSTLFRTNSRRSAMNDAIERLEVAFFRSTLMGDDAPLSYLVGRNGRTVRWVSPTGRELPLR</sequence>
<evidence type="ECO:0000256" key="2">
    <source>
        <dbReference type="ARBA" id="ARBA00022963"/>
    </source>
</evidence>
<dbReference type="OrthoDB" id="5902829at2"/>
<reference evidence="4 5" key="1">
    <citation type="submission" date="2019-07" db="EMBL/GenBank/DDBJ databases">
        <title>Whole genome shotgun sequence of Reyranella soli NBRC 108950.</title>
        <authorList>
            <person name="Hosoyama A."/>
            <person name="Uohara A."/>
            <person name="Ohji S."/>
            <person name="Ichikawa N."/>
        </authorList>
    </citation>
    <scope>NUCLEOTIDE SEQUENCE [LARGE SCALE GENOMIC DNA]</scope>
    <source>
        <strain evidence="4 5">NBRC 108950</strain>
    </source>
</reference>
<gene>
    <name evidence="4" type="ORF">RSO01_22050</name>
</gene>
<name>A0A512N7T2_9HYPH</name>
<keyword evidence="5" id="KW-1185">Reference proteome</keyword>
<dbReference type="PANTHER" id="PTHR10272">
    <property type="entry name" value="PLATELET-ACTIVATING FACTOR ACETYLHYDROLASE"/>
    <property type="match status" value="1"/>
</dbReference>
<evidence type="ECO:0000313" key="4">
    <source>
        <dbReference type="EMBL" id="GEP55039.1"/>
    </source>
</evidence>
<dbReference type="SUPFAM" id="SSF53474">
    <property type="entry name" value="alpha/beta-Hydrolases"/>
    <property type="match status" value="1"/>
</dbReference>